<organism evidence="2 3">
    <name type="scientific">Pseudooceanicola spongiae</name>
    <dbReference type="NCBI Taxonomy" id="2613965"/>
    <lineage>
        <taxon>Bacteria</taxon>
        <taxon>Pseudomonadati</taxon>
        <taxon>Pseudomonadota</taxon>
        <taxon>Alphaproteobacteria</taxon>
        <taxon>Rhodobacterales</taxon>
        <taxon>Paracoccaceae</taxon>
        <taxon>Pseudooceanicola</taxon>
    </lineage>
</organism>
<feature type="domain" description="Glutamine amidotransferase" evidence="1">
    <location>
        <begin position="68"/>
        <end position="176"/>
    </location>
</feature>
<dbReference type="Proteomes" id="UP000594118">
    <property type="component" value="Chromosome"/>
</dbReference>
<sequence>MKIGILQTGHAPDEIRDAIGDYPKLFTQLLDGNGFTFETFPVVDGVFPDSATTCDGWLITGSRHGAYEDHAWIPPLEDLIREIRDTGRPLVGVCFGHQIIAQALGGKVEKFSGGWSVGATRYTGDAGDVTLNAWHQDQVTQVPEGARVVASSPFCENAALLYGDKIYTVQAHPEFTAPVVASLLATRAPGVVPPDLIDAAHSAVDTPTTAQAEADRMAALFKGSQNDS</sequence>
<dbReference type="RefSeq" id="WP_193083197.1">
    <property type="nucleotide sequence ID" value="NZ_CP045201.1"/>
</dbReference>
<keyword evidence="3" id="KW-1185">Reference proteome</keyword>
<dbReference type="AlphaFoldDB" id="A0A7L9WKF9"/>
<gene>
    <name evidence="2" type="ORF">F3W81_08685</name>
</gene>
<evidence type="ECO:0000313" key="3">
    <source>
        <dbReference type="Proteomes" id="UP000594118"/>
    </source>
</evidence>
<dbReference type="InterPro" id="IPR017926">
    <property type="entry name" value="GATASE"/>
</dbReference>
<dbReference type="CDD" id="cd01741">
    <property type="entry name" value="GATase1_1"/>
    <property type="match status" value="1"/>
</dbReference>
<dbReference type="Gene3D" id="3.40.50.880">
    <property type="match status" value="1"/>
</dbReference>
<dbReference type="EMBL" id="CP045201">
    <property type="protein sequence ID" value="QOL80881.1"/>
    <property type="molecule type" value="Genomic_DNA"/>
</dbReference>
<dbReference type="SUPFAM" id="SSF52317">
    <property type="entry name" value="Class I glutamine amidotransferase-like"/>
    <property type="match status" value="1"/>
</dbReference>
<dbReference type="PANTHER" id="PTHR42695:SF5">
    <property type="entry name" value="GLUTAMINE AMIDOTRANSFERASE YLR126C-RELATED"/>
    <property type="match status" value="1"/>
</dbReference>
<dbReference type="KEGG" id="pshq:F3W81_08685"/>
<name>A0A7L9WKF9_9RHOB</name>
<dbReference type="InterPro" id="IPR044992">
    <property type="entry name" value="ChyE-like"/>
</dbReference>
<keyword evidence="2" id="KW-0808">Transferase</keyword>
<keyword evidence="2" id="KW-0315">Glutamine amidotransferase</keyword>
<reference evidence="2 3" key="1">
    <citation type="submission" date="2019-10" db="EMBL/GenBank/DDBJ databases">
        <title>Pseudopuniceibacterium sp. HQ09 islated from Antarctica.</title>
        <authorList>
            <person name="Liao L."/>
            <person name="Su S."/>
            <person name="Chen B."/>
            <person name="Yu Y."/>
        </authorList>
    </citation>
    <scope>NUCLEOTIDE SEQUENCE [LARGE SCALE GENOMIC DNA]</scope>
    <source>
        <strain evidence="2 3">HQ09</strain>
    </source>
</reference>
<evidence type="ECO:0000259" key="1">
    <source>
        <dbReference type="Pfam" id="PF00117"/>
    </source>
</evidence>
<dbReference type="PROSITE" id="PS51273">
    <property type="entry name" value="GATASE_TYPE_1"/>
    <property type="match status" value="1"/>
</dbReference>
<protein>
    <submittedName>
        <fullName evidence="2">Type 1 glutamine amidotransferase</fullName>
    </submittedName>
</protein>
<evidence type="ECO:0000313" key="2">
    <source>
        <dbReference type="EMBL" id="QOL80881.1"/>
    </source>
</evidence>
<dbReference type="InterPro" id="IPR029062">
    <property type="entry name" value="Class_I_gatase-like"/>
</dbReference>
<dbReference type="GO" id="GO:0005829">
    <property type="term" value="C:cytosol"/>
    <property type="evidence" value="ECO:0007669"/>
    <property type="project" value="TreeGrafter"/>
</dbReference>
<dbReference type="GO" id="GO:0016740">
    <property type="term" value="F:transferase activity"/>
    <property type="evidence" value="ECO:0007669"/>
    <property type="project" value="UniProtKB-KW"/>
</dbReference>
<dbReference type="PANTHER" id="PTHR42695">
    <property type="entry name" value="GLUTAMINE AMIDOTRANSFERASE YLR126C-RELATED"/>
    <property type="match status" value="1"/>
</dbReference>
<accession>A0A7L9WKF9</accession>
<dbReference type="Pfam" id="PF00117">
    <property type="entry name" value="GATase"/>
    <property type="match status" value="1"/>
</dbReference>
<proteinExistence type="predicted"/>